<keyword evidence="9" id="KW-0460">Magnesium</keyword>
<keyword evidence="6" id="KW-0547">Nucleotide-binding</keyword>
<dbReference type="InterPro" id="IPR032828">
    <property type="entry name" value="PolyA_RNA-bd"/>
</dbReference>
<evidence type="ECO:0000256" key="11">
    <source>
        <dbReference type="RuleBase" id="RU003953"/>
    </source>
</evidence>
<dbReference type="AlphaFoldDB" id="A0A2Z6I783"/>
<dbReference type="Gene3D" id="1.10.3090.10">
    <property type="entry name" value="cca-adding enzyme, domain 2"/>
    <property type="match status" value="1"/>
</dbReference>
<sequence>MHVYLVGGCVRDRLLARLTGRPQPSSDRDWVVVGATPEDMLARGYLPVGNDFPVFLHPKTHEEYALARTERKTAPGYHGFVFHAAPDVTLEEDLRRRDLTINAMALDDDGQLIDPYGGLDDLKARRLRHVSPAFEEDPVRILRAARFAARFPDFRVADETLALMRRMVDAGEVDALVPERIFSEISRGLTAEAPLRMLDELEACGLWARLYADIALTPSVRALVERLACDGASLDLRLLALTSGAETGDAALRFLKSVRAPASALGLAQTFWSLRDALFGMKTPEDAARVFEKIDVVRRRERAEALLLFCSRLAEIEGLPVRWTQDELSQLLDAWTSIDAGAVAKAQTDPRAIPEAVRAARREALLACAGRLENARAPRP</sequence>
<keyword evidence="4" id="KW-0548">Nucleotidyltransferase</keyword>
<dbReference type="GO" id="GO:0004810">
    <property type="term" value="F:CCA tRNA nucleotidyltransferase activity"/>
    <property type="evidence" value="ECO:0007669"/>
    <property type="project" value="InterPro"/>
</dbReference>
<comment type="cofactor">
    <cofactor evidence="1">
        <name>Mg(2+)</name>
        <dbReference type="ChEBI" id="CHEBI:18420"/>
    </cofactor>
</comment>
<dbReference type="KEGG" id="sutt:SUTMEG_01340"/>
<evidence type="ECO:0000259" key="13">
    <source>
        <dbReference type="Pfam" id="PF12627"/>
    </source>
</evidence>
<dbReference type="Proteomes" id="UP000271003">
    <property type="component" value="Chromosome"/>
</dbReference>
<evidence type="ECO:0000256" key="5">
    <source>
        <dbReference type="ARBA" id="ARBA00022723"/>
    </source>
</evidence>
<evidence type="ECO:0000256" key="3">
    <source>
        <dbReference type="ARBA" id="ARBA00022694"/>
    </source>
</evidence>
<dbReference type="GO" id="GO:0042245">
    <property type="term" value="P:RNA repair"/>
    <property type="evidence" value="ECO:0007669"/>
    <property type="project" value="UniProtKB-KW"/>
</dbReference>
<evidence type="ECO:0000256" key="9">
    <source>
        <dbReference type="ARBA" id="ARBA00022842"/>
    </source>
</evidence>
<evidence type="ECO:0000259" key="12">
    <source>
        <dbReference type="Pfam" id="PF01743"/>
    </source>
</evidence>
<dbReference type="GO" id="GO:0003723">
    <property type="term" value="F:RNA binding"/>
    <property type="evidence" value="ECO:0007669"/>
    <property type="project" value="UniProtKB-KW"/>
</dbReference>
<evidence type="ECO:0000256" key="7">
    <source>
        <dbReference type="ARBA" id="ARBA00022800"/>
    </source>
</evidence>
<dbReference type="PANTHER" id="PTHR47545:SF1">
    <property type="entry name" value="MULTIFUNCTIONAL CCA PROTEIN"/>
    <property type="match status" value="1"/>
</dbReference>
<dbReference type="InterPro" id="IPR043519">
    <property type="entry name" value="NT_sf"/>
</dbReference>
<keyword evidence="8" id="KW-0067">ATP-binding</keyword>
<feature type="domain" description="tRNA nucleotidyltransferase/poly(A) polymerase RNA and SrmB- binding" evidence="13">
    <location>
        <begin position="153"/>
        <end position="210"/>
    </location>
</feature>
<dbReference type="PANTHER" id="PTHR47545">
    <property type="entry name" value="MULTIFUNCTIONAL CCA PROTEIN"/>
    <property type="match status" value="1"/>
</dbReference>
<proteinExistence type="inferred from homology"/>
<keyword evidence="5" id="KW-0479">Metal-binding</keyword>
<evidence type="ECO:0000256" key="1">
    <source>
        <dbReference type="ARBA" id="ARBA00001946"/>
    </source>
</evidence>
<dbReference type="RefSeq" id="WP_120175903.1">
    <property type="nucleotide sequence ID" value="NZ_AP018786.1"/>
</dbReference>
<name>A0A2Z6I783_9BURK</name>
<dbReference type="SUPFAM" id="SSF81891">
    <property type="entry name" value="Poly A polymerase C-terminal region-like"/>
    <property type="match status" value="1"/>
</dbReference>
<evidence type="ECO:0000256" key="2">
    <source>
        <dbReference type="ARBA" id="ARBA00022679"/>
    </source>
</evidence>
<keyword evidence="15" id="KW-1185">Reference proteome</keyword>
<reference evidence="14 15" key="1">
    <citation type="journal article" date="2018" name="Int. J. Syst. Evol. Microbiol.">
        <title>Mesosutterella multiformis gen. nov., sp. nov., a member of the family Sutterellaceae and Sutterella megalosphaeroides sp. nov., isolated from human faeces.</title>
        <authorList>
            <person name="Sakamoto M."/>
            <person name="Ikeyama N."/>
            <person name="Kunihiro T."/>
            <person name="Iino T."/>
            <person name="Yuki M."/>
            <person name="Ohkuma M."/>
        </authorList>
    </citation>
    <scope>NUCLEOTIDE SEQUENCE [LARGE SCALE GENOMIC DNA]</scope>
    <source>
        <strain evidence="14 15">6FBBBH3</strain>
    </source>
</reference>
<accession>A0A2Z6I783</accession>
<keyword evidence="3" id="KW-0819">tRNA processing</keyword>
<gene>
    <name evidence="14" type="primary">cca</name>
    <name evidence="14" type="ORF">SUTMEG_01340</name>
</gene>
<dbReference type="InterPro" id="IPR050124">
    <property type="entry name" value="tRNA_CCA-adding_enzyme"/>
</dbReference>
<organism evidence="14 15">
    <name type="scientific">Sutterella megalosphaeroides</name>
    <dbReference type="NCBI Taxonomy" id="2494234"/>
    <lineage>
        <taxon>Bacteria</taxon>
        <taxon>Pseudomonadati</taxon>
        <taxon>Pseudomonadota</taxon>
        <taxon>Betaproteobacteria</taxon>
        <taxon>Burkholderiales</taxon>
        <taxon>Sutterellaceae</taxon>
        <taxon>Sutterella</taxon>
    </lineage>
</organism>
<evidence type="ECO:0000256" key="8">
    <source>
        <dbReference type="ARBA" id="ARBA00022840"/>
    </source>
</evidence>
<evidence type="ECO:0000256" key="6">
    <source>
        <dbReference type="ARBA" id="ARBA00022741"/>
    </source>
</evidence>
<dbReference type="InterPro" id="IPR012006">
    <property type="entry name" value="CCA_bact"/>
</dbReference>
<dbReference type="CDD" id="cd05398">
    <property type="entry name" value="NT_ClassII-CCAase"/>
    <property type="match status" value="1"/>
</dbReference>
<dbReference type="GO" id="GO:0046872">
    <property type="term" value="F:metal ion binding"/>
    <property type="evidence" value="ECO:0007669"/>
    <property type="project" value="UniProtKB-KW"/>
</dbReference>
<dbReference type="EMBL" id="AP018786">
    <property type="protein sequence ID" value="BBF22243.1"/>
    <property type="molecule type" value="Genomic_DNA"/>
</dbReference>
<dbReference type="Pfam" id="PF01743">
    <property type="entry name" value="PolyA_pol"/>
    <property type="match status" value="1"/>
</dbReference>
<dbReference type="SUPFAM" id="SSF81301">
    <property type="entry name" value="Nucleotidyltransferase"/>
    <property type="match status" value="1"/>
</dbReference>
<dbReference type="GO" id="GO:0001680">
    <property type="term" value="P:tRNA 3'-terminal CCA addition"/>
    <property type="evidence" value="ECO:0007669"/>
    <property type="project" value="InterPro"/>
</dbReference>
<dbReference type="OrthoDB" id="9805698at2"/>
<evidence type="ECO:0000256" key="4">
    <source>
        <dbReference type="ARBA" id="ARBA00022695"/>
    </source>
</evidence>
<evidence type="ECO:0000256" key="10">
    <source>
        <dbReference type="ARBA" id="ARBA00022884"/>
    </source>
</evidence>
<dbReference type="InterPro" id="IPR002646">
    <property type="entry name" value="PolA_pol_head_dom"/>
</dbReference>
<keyword evidence="10 11" id="KW-0694">RNA-binding</keyword>
<dbReference type="Gene3D" id="3.30.460.10">
    <property type="entry name" value="Beta Polymerase, domain 2"/>
    <property type="match status" value="1"/>
</dbReference>
<dbReference type="GO" id="GO:0005524">
    <property type="term" value="F:ATP binding"/>
    <property type="evidence" value="ECO:0007669"/>
    <property type="project" value="UniProtKB-KW"/>
</dbReference>
<evidence type="ECO:0000313" key="15">
    <source>
        <dbReference type="Proteomes" id="UP000271003"/>
    </source>
</evidence>
<protein>
    <submittedName>
        <fullName evidence="14">CCA-adding enzyme</fullName>
    </submittedName>
</protein>
<feature type="domain" description="Poly A polymerase head" evidence="12">
    <location>
        <begin position="3"/>
        <end position="128"/>
    </location>
</feature>
<keyword evidence="7" id="KW-0692">RNA repair</keyword>
<dbReference type="PIRSF" id="PIRSF000813">
    <property type="entry name" value="CCA_bact"/>
    <property type="match status" value="1"/>
</dbReference>
<comment type="similarity">
    <text evidence="11">Belongs to the tRNA nucleotidyltransferase/poly(A) polymerase family.</text>
</comment>
<dbReference type="Pfam" id="PF12627">
    <property type="entry name" value="PolyA_pol_RNAbd"/>
    <property type="match status" value="1"/>
</dbReference>
<keyword evidence="2 11" id="KW-0808">Transferase</keyword>
<evidence type="ECO:0000313" key="14">
    <source>
        <dbReference type="EMBL" id="BBF22243.1"/>
    </source>
</evidence>